<dbReference type="PANTHER" id="PTHR11959:SF1">
    <property type="entry name" value="4-HYDROXYPHENYLPYRUVATE DIOXYGENASE"/>
    <property type="match status" value="1"/>
</dbReference>
<dbReference type="PANTHER" id="PTHR11959">
    <property type="entry name" value="4-HYDROXYPHENYLPYRUVATE DIOXYGENASE"/>
    <property type="match status" value="1"/>
</dbReference>
<feature type="domain" description="VOC" evidence="6">
    <location>
        <begin position="163"/>
        <end position="315"/>
    </location>
</feature>
<evidence type="ECO:0000256" key="3">
    <source>
        <dbReference type="ARBA" id="ARBA00022737"/>
    </source>
</evidence>
<evidence type="ECO:0000313" key="8">
    <source>
        <dbReference type="Proteomes" id="UP000642748"/>
    </source>
</evidence>
<dbReference type="Pfam" id="PF00903">
    <property type="entry name" value="Glyoxalase"/>
    <property type="match status" value="1"/>
</dbReference>
<dbReference type="InterPro" id="IPR005956">
    <property type="entry name" value="4OHPhenylPyrv_dOase"/>
</dbReference>
<feature type="domain" description="VOC" evidence="6">
    <location>
        <begin position="13"/>
        <end position="138"/>
    </location>
</feature>
<organism evidence="7 8">
    <name type="scientific">Rugosimonospora africana</name>
    <dbReference type="NCBI Taxonomy" id="556532"/>
    <lineage>
        <taxon>Bacteria</taxon>
        <taxon>Bacillati</taxon>
        <taxon>Actinomycetota</taxon>
        <taxon>Actinomycetes</taxon>
        <taxon>Micromonosporales</taxon>
        <taxon>Micromonosporaceae</taxon>
        <taxon>Rugosimonospora</taxon>
    </lineage>
</organism>
<evidence type="ECO:0000256" key="2">
    <source>
        <dbReference type="ARBA" id="ARBA00022723"/>
    </source>
</evidence>
<dbReference type="Proteomes" id="UP000642748">
    <property type="component" value="Unassembled WGS sequence"/>
</dbReference>
<sequence>MTRTGAGDLTDVGVNHIEFYVADIPSRLTELTDGFGFRVAGETTGRVSGAYRSVAVRRGDVVLVLTQGLDDEHPASGHVAVHGDGVGNIAFRTPDLHRTYERAVAAGARPLRPPVPAEAGREAQVSGFGDVTHTLVEGDAGEDLRVPGFGRLDGVPPSGASDSVDHLAICLEPGRLDATARFYEQSFGFRTIFVERIVVGSQAMNSKAVQSASGSVTFTLIEPDPDAQELGQIDDFLKDNAGPGVQHVALGTDDIVRRVTEIADGGIGFLNPPAAYYRLLASRATPARHTLEELSALGILLDEDHDGQLYQIFTRSTYPRRTLFFEIIERFRARSFGSGNIHALYEAVEAERVVSRAEG</sequence>
<dbReference type="Pfam" id="PF13669">
    <property type="entry name" value="Glyoxalase_4"/>
    <property type="match status" value="1"/>
</dbReference>
<keyword evidence="4 5" id="KW-0408">Iron</keyword>
<keyword evidence="8" id="KW-1185">Reference proteome</keyword>
<feature type="binding site" evidence="5">
    <location>
        <position position="326"/>
    </location>
    <ligand>
        <name>Fe cation</name>
        <dbReference type="ChEBI" id="CHEBI:24875"/>
    </ligand>
</feature>
<evidence type="ECO:0000256" key="4">
    <source>
        <dbReference type="ARBA" id="ARBA00023004"/>
    </source>
</evidence>
<feature type="binding site" evidence="5">
    <location>
        <position position="166"/>
    </location>
    <ligand>
        <name>Fe cation</name>
        <dbReference type="ChEBI" id="CHEBI:24875"/>
    </ligand>
</feature>
<evidence type="ECO:0000259" key="6">
    <source>
        <dbReference type="PROSITE" id="PS51819"/>
    </source>
</evidence>
<dbReference type="InterPro" id="IPR037523">
    <property type="entry name" value="VOC_core"/>
</dbReference>
<keyword evidence="7" id="KW-0223">Dioxygenase</keyword>
<keyword evidence="3" id="KW-0677">Repeat</keyword>
<dbReference type="Gene3D" id="3.10.180.10">
    <property type="entry name" value="2,3-Dihydroxybiphenyl 1,2-Dioxygenase, domain 1"/>
    <property type="match status" value="2"/>
</dbReference>
<dbReference type="EMBL" id="BONZ01000083">
    <property type="protein sequence ID" value="GIH19609.1"/>
    <property type="molecule type" value="Genomic_DNA"/>
</dbReference>
<dbReference type="PROSITE" id="PS51819">
    <property type="entry name" value="VOC"/>
    <property type="match status" value="2"/>
</dbReference>
<reference evidence="7" key="1">
    <citation type="submission" date="2021-01" db="EMBL/GenBank/DDBJ databases">
        <title>Whole genome shotgun sequence of Rugosimonospora africana NBRC 104875.</title>
        <authorList>
            <person name="Komaki H."/>
            <person name="Tamura T."/>
        </authorList>
    </citation>
    <scope>NUCLEOTIDE SEQUENCE</scope>
    <source>
        <strain evidence="7">NBRC 104875</strain>
    </source>
</reference>
<dbReference type="GO" id="GO:0003868">
    <property type="term" value="F:4-hydroxyphenylpyruvate dioxygenase activity"/>
    <property type="evidence" value="ECO:0007669"/>
    <property type="project" value="InterPro"/>
</dbReference>
<protein>
    <submittedName>
        <fullName evidence="7">4-hydroxyphenylpyruvate dioxygenase</fullName>
    </submittedName>
</protein>
<comment type="cofactor">
    <cofactor evidence="5">
        <name>Fe cation</name>
        <dbReference type="ChEBI" id="CHEBI:24875"/>
    </cofactor>
    <text evidence="5">Binds 1 Fe cation per subunit.</text>
</comment>
<dbReference type="NCBIfam" id="TIGR01263">
    <property type="entry name" value="4HPPD"/>
    <property type="match status" value="1"/>
</dbReference>
<dbReference type="InterPro" id="IPR029068">
    <property type="entry name" value="Glyas_Bleomycin-R_OHBP_Dase"/>
</dbReference>
<proteinExistence type="inferred from homology"/>
<feature type="binding site" evidence="5">
    <location>
        <position position="247"/>
    </location>
    <ligand>
        <name>Fe cation</name>
        <dbReference type="ChEBI" id="CHEBI:24875"/>
    </ligand>
</feature>
<evidence type="ECO:0000313" key="7">
    <source>
        <dbReference type="EMBL" id="GIH19609.1"/>
    </source>
</evidence>
<dbReference type="PIRSF" id="PIRSF009283">
    <property type="entry name" value="HPP_dOase"/>
    <property type="match status" value="1"/>
</dbReference>
<dbReference type="GO" id="GO:0006572">
    <property type="term" value="P:L-tyrosine catabolic process"/>
    <property type="evidence" value="ECO:0007669"/>
    <property type="project" value="TreeGrafter"/>
</dbReference>
<name>A0A8J3QYJ2_9ACTN</name>
<comment type="caution">
    <text evidence="7">The sequence shown here is derived from an EMBL/GenBank/DDBJ whole genome shotgun (WGS) entry which is preliminary data.</text>
</comment>
<dbReference type="InterPro" id="IPR004360">
    <property type="entry name" value="Glyas_Fos-R_dOase_dom"/>
</dbReference>
<dbReference type="SUPFAM" id="SSF54593">
    <property type="entry name" value="Glyoxalase/Bleomycin resistance protein/Dihydroxybiphenyl dioxygenase"/>
    <property type="match status" value="1"/>
</dbReference>
<gene>
    <name evidence="7" type="ORF">Raf01_77810</name>
</gene>
<dbReference type="CDD" id="cd08342">
    <property type="entry name" value="HPPD_N_like"/>
    <property type="match status" value="1"/>
</dbReference>
<evidence type="ECO:0000256" key="1">
    <source>
        <dbReference type="ARBA" id="ARBA00005877"/>
    </source>
</evidence>
<keyword evidence="7" id="KW-0560">Oxidoreductase</keyword>
<evidence type="ECO:0000256" key="5">
    <source>
        <dbReference type="PIRSR" id="PIRSR009283-1"/>
    </source>
</evidence>
<keyword evidence="2 5" id="KW-0479">Metal-binding</keyword>
<accession>A0A8J3QYJ2</accession>
<dbReference type="CDD" id="cd07250">
    <property type="entry name" value="HPPD_C_like"/>
    <property type="match status" value="1"/>
</dbReference>
<dbReference type="RefSeq" id="WP_239134301.1">
    <property type="nucleotide sequence ID" value="NZ_BONZ01000083.1"/>
</dbReference>
<dbReference type="InterPro" id="IPR041736">
    <property type="entry name" value="4OHPhenylPyrv_dOase_N"/>
</dbReference>
<dbReference type="AlphaFoldDB" id="A0A8J3QYJ2"/>
<dbReference type="GO" id="GO:0046872">
    <property type="term" value="F:metal ion binding"/>
    <property type="evidence" value="ECO:0007669"/>
    <property type="project" value="UniProtKB-KW"/>
</dbReference>
<comment type="similarity">
    <text evidence="1">Belongs to the 4HPPD family.</text>
</comment>
<dbReference type="InterPro" id="IPR041735">
    <property type="entry name" value="4OHPhenylPyrv_dOase_C"/>
</dbReference>